<evidence type="ECO:0000259" key="2">
    <source>
        <dbReference type="Pfam" id="PF13400"/>
    </source>
</evidence>
<dbReference type="AlphaFoldDB" id="A0A126V011"/>
<dbReference type="RefSeq" id="WP_062628205.1">
    <property type="nucleotide sequence ID" value="NZ_CP014327.1"/>
</dbReference>
<dbReference type="InterPro" id="IPR036465">
    <property type="entry name" value="vWFA_dom_sf"/>
</dbReference>
<keyword evidence="1" id="KW-0812">Transmembrane</keyword>
<proteinExistence type="predicted"/>
<gene>
    <name evidence="3" type="ORF">RC74_10545</name>
</gene>
<feature type="transmembrane region" description="Helical" evidence="1">
    <location>
        <begin position="39"/>
        <end position="63"/>
    </location>
</feature>
<dbReference type="InterPro" id="IPR028087">
    <property type="entry name" value="Tad_N"/>
</dbReference>
<protein>
    <recommendedName>
        <fullName evidence="2">Putative Flp pilus-assembly TadG-like N-terminal domain-containing protein</fullName>
    </recommendedName>
</protein>
<dbReference type="KEGG" id="hat:RC74_10545"/>
<evidence type="ECO:0000256" key="1">
    <source>
        <dbReference type="SAM" id="Phobius"/>
    </source>
</evidence>
<reference evidence="3 4" key="1">
    <citation type="submission" date="2016-02" db="EMBL/GenBank/DDBJ databases">
        <title>Complete genome sequence of Halocynthiibacter arcticus PAMC 20958t from arctic marine sediment.</title>
        <authorList>
            <person name="Lee Y.M."/>
            <person name="Baek K."/>
            <person name="Lee H.K."/>
            <person name="Shin S.C."/>
        </authorList>
    </citation>
    <scope>NUCLEOTIDE SEQUENCE [LARGE SCALE GENOMIC DNA]</scope>
    <source>
        <strain evidence="3">PAMC 20958</strain>
    </source>
</reference>
<evidence type="ECO:0000313" key="3">
    <source>
        <dbReference type="EMBL" id="AML51643.1"/>
    </source>
</evidence>
<dbReference type="Proteomes" id="UP000070371">
    <property type="component" value="Chromosome"/>
</dbReference>
<evidence type="ECO:0000313" key="4">
    <source>
        <dbReference type="Proteomes" id="UP000070371"/>
    </source>
</evidence>
<accession>A0A126V011</accession>
<sequence length="303" mass="33557">MFKNWENPVANVSPTRFGKSFGARLRGLKSFGRNEDGSLIVFSLFIFLVMLMVGGIAVDVIYLETQRTRMQYTLDRAILAAASLEQDLDPEFVVRDYFEKSGLTGFDIDIQHKTVESAGMRNYRWVQASTSLEIDTTFMRLAGVNHLSSPAFGSAEEGISDVEISLVVDVSGSMRYNSASGHTKLYELQKAAKEFGYAMLCNPSDPEREKECTVEDGRVSLSIVPYAAQVDVGADLAEQYGVFSDHTYSRCVDFSSDDFEATSVSLGGTCYNLHISTIGATPRIRPTISTVIRLDLTAKFSRY</sequence>
<name>A0A126V011_9RHOB</name>
<dbReference type="Pfam" id="PF13400">
    <property type="entry name" value="Tad"/>
    <property type="match status" value="1"/>
</dbReference>
<dbReference type="EMBL" id="CP014327">
    <property type="protein sequence ID" value="AML51643.1"/>
    <property type="molecule type" value="Genomic_DNA"/>
</dbReference>
<feature type="domain" description="Putative Flp pilus-assembly TadG-like N-terminal" evidence="2">
    <location>
        <begin position="37"/>
        <end position="83"/>
    </location>
</feature>
<keyword evidence="4" id="KW-1185">Reference proteome</keyword>
<dbReference type="OrthoDB" id="7522752at2"/>
<keyword evidence="1" id="KW-0472">Membrane</keyword>
<keyword evidence="1" id="KW-1133">Transmembrane helix</keyword>
<organism evidence="3 4">
    <name type="scientific">Falsihalocynthiibacter arcticus</name>
    <dbReference type="NCBI Taxonomy" id="1579316"/>
    <lineage>
        <taxon>Bacteria</taxon>
        <taxon>Pseudomonadati</taxon>
        <taxon>Pseudomonadota</taxon>
        <taxon>Alphaproteobacteria</taxon>
        <taxon>Rhodobacterales</taxon>
        <taxon>Roseobacteraceae</taxon>
        <taxon>Falsihalocynthiibacter</taxon>
    </lineage>
</organism>
<dbReference type="STRING" id="1579316.RC74_10545"/>
<dbReference type="Gene3D" id="3.40.50.410">
    <property type="entry name" value="von Willebrand factor, type A domain"/>
    <property type="match status" value="1"/>
</dbReference>